<feature type="compositionally biased region" description="Basic and acidic residues" evidence="1">
    <location>
        <begin position="334"/>
        <end position="359"/>
    </location>
</feature>
<dbReference type="EMBL" id="JBJQND010000004">
    <property type="protein sequence ID" value="KAL3878514.1"/>
    <property type="molecule type" value="Genomic_DNA"/>
</dbReference>
<name>A0ABD3WX15_SINWO</name>
<feature type="compositionally biased region" description="Polar residues" evidence="1">
    <location>
        <begin position="299"/>
        <end position="313"/>
    </location>
</feature>
<feature type="region of interest" description="Disordered" evidence="1">
    <location>
        <begin position="299"/>
        <end position="359"/>
    </location>
</feature>
<feature type="region of interest" description="Disordered" evidence="1">
    <location>
        <begin position="1"/>
        <end position="20"/>
    </location>
</feature>
<proteinExistence type="predicted"/>
<sequence length="506" mass="58654">MEKRKEKERKNELDEGSRINTQAFNKVKEMARLRRSIRRLKLEAKSRESRKDQDEEGRSCTAKGIVIKVEIKDSRERKTKFADESPEARVDEESVMMDNEMLMDDLKSEREDPKEVRFRLLNLRETEPTGNEKSNRSCWTTMKHRKSVPPHAKTLQECSDVGKKCEEEQMMPMTQNDMRIQSLPTMGGTICAGHSKLRKDADFDSANSDCFDRISMKQNTVESNWRNLLEELYHDKKYFDYVIRTKTPTEGDIFAKALDGLEFLYERAVFWEQQEPIPPRPIPGVLKMYRKNIQSLRTATPKTVSTERSTCIPSTKVGGLKKRADNSLANGTNPDERHTDKEMSDQPKESTENQLERDTIPLTYFDFKSEKSNDFKFEQDKTSLSHLRKREALRNRKDMRIKVNTDAWEPITLTSLKDERFSKNQSNSASVIETHVKKDPWHNAASNNYDSYKAENSHESAQWASRKPLALNRTRIASSFRRKKDLYSQPRAKSAGINAIFEGGDG</sequence>
<evidence type="ECO:0000313" key="3">
    <source>
        <dbReference type="Proteomes" id="UP001634394"/>
    </source>
</evidence>
<feature type="region of interest" description="Disordered" evidence="1">
    <location>
        <begin position="38"/>
        <end position="61"/>
    </location>
</feature>
<reference evidence="2 3" key="1">
    <citation type="submission" date="2024-11" db="EMBL/GenBank/DDBJ databases">
        <title>Chromosome-level genome assembly of the freshwater bivalve Anodonta woodiana.</title>
        <authorList>
            <person name="Chen X."/>
        </authorList>
    </citation>
    <scope>NUCLEOTIDE SEQUENCE [LARGE SCALE GENOMIC DNA]</scope>
    <source>
        <strain evidence="2">MN2024</strain>
        <tissue evidence="2">Gills</tissue>
    </source>
</reference>
<evidence type="ECO:0000313" key="2">
    <source>
        <dbReference type="EMBL" id="KAL3878514.1"/>
    </source>
</evidence>
<accession>A0ABD3WX15</accession>
<comment type="caution">
    <text evidence="2">The sequence shown here is derived from an EMBL/GenBank/DDBJ whole genome shotgun (WGS) entry which is preliminary data.</text>
</comment>
<protein>
    <submittedName>
        <fullName evidence="2">Uncharacterized protein</fullName>
    </submittedName>
</protein>
<feature type="compositionally biased region" description="Basic and acidic residues" evidence="1">
    <location>
        <begin position="1"/>
        <end position="17"/>
    </location>
</feature>
<gene>
    <name evidence="2" type="ORF">ACJMK2_030854</name>
</gene>
<dbReference type="AlphaFoldDB" id="A0ABD3WX15"/>
<feature type="compositionally biased region" description="Basic and acidic residues" evidence="1">
    <location>
        <begin position="40"/>
        <end position="58"/>
    </location>
</feature>
<evidence type="ECO:0000256" key="1">
    <source>
        <dbReference type="SAM" id="MobiDB-lite"/>
    </source>
</evidence>
<dbReference type="Proteomes" id="UP001634394">
    <property type="component" value="Unassembled WGS sequence"/>
</dbReference>
<keyword evidence="3" id="KW-1185">Reference proteome</keyword>
<organism evidence="2 3">
    <name type="scientific">Sinanodonta woodiana</name>
    <name type="common">Chinese pond mussel</name>
    <name type="synonym">Anodonta woodiana</name>
    <dbReference type="NCBI Taxonomy" id="1069815"/>
    <lineage>
        <taxon>Eukaryota</taxon>
        <taxon>Metazoa</taxon>
        <taxon>Spiralia</taxon>
        <taxon>Lophotrochozoa</taxon>
        <taxon>Mollusca</taxon>
        <taxon>Bivalvia</taxon>
        <taxon>Autobranchia</taxon>
        <taxon>Heteroconchia</taxon>
        <taxon>Palaeoheterodonta</taxon>
        <taxon>Unionida</taxon>
        <taxon>Unionoidea</taxon>
        <taxon>Unionidae</taxon>
        <taxon>Unioninae</taxon>
        <taxon>Sinanodonta</taxon>
    </lineage>
</organism>